<dbReference type="RefSeq" id="WP_193497210.1">
    <property type="nucleotide sequence ID" value="NZ_CP063169.1"/>
</dbReference>
<keyword evidence="2" id="KW-1185">Reference proteome</keyword>
<evidence type="ECO:0000313" key="2">
    <source>
        <dbReference type="Proteomes" id="UP000593758"/>
    </source>
</evidence>
<protein>
    <submittedName>
        <fullName evidence="1">Uncharacterized protein</fullName>
    </submittedName>
</protein>
<dbReference type="KEGG" id="halt:IM660_18415"/>
<dbReference type="EMBL" id="CP063169">
    <property type="protein sequence ID" value="QOR70535.1"/>
    <property type="molecule type" value="Genomic_DNA"/>
</dbReference>
<sequence length="127" mass="14048">MRTAANWYASAVNTITEDQVLTGWEAAVPEAVAHVERILERLPARERAFVGAMAALPKPERTLTCIAREMGLAKHTDAGPTSQRLDAVRRIITRGKPYTFRPPGRRGVRRRAGLDVDDEVDILGRAC</sequence>
<gene>
    <name evidence="1" type="ORF">IM660_18415</name>
</gene>
<reference evidence="1 2" key="1">
    <citation type="submission" date="2020-10" db="EMBL/GenBank/DDBJ databases">
        <title>Haloactinobacterium sp. RN3S43, a bacterium isolated from saline soil.</title>
        <authorList>
            <person name="Sun J.-Q."/>
        </authorList>
    </citation>
    <scope>NUCLEOTIDE SEQUENCE [LARGE SCALE GENOMIC DNA]</scope>
    <source>
        <strain evidence="1 2">RN3S43</strain>
    </source>
</reference>
<accession>A0A7M1SSS4</accession>
<evidence type="ECO:0000313" key="1">
    <source>
        <dbReference type="EMBL" id="QOR70535.1"/>
    </source>
</evidence>
<name>A0A7M1SSS4_9MICO</name>
<dbReference type="Proteomes" id="UP000593758">
    <property type="component" value="Chromosome"/>
</dbReference>
<organism evidence="1 2">
    <name type="scientific">Ruania alkalisoli</name>
    <dbReference type="NCBI Taxonomy" id="2779775"/>
    <lineage>
        <taxon>Bacteria</taxon>
        <taxon>Bacillati</taxon>
        <taxon>Actinomycetota</taxon>
        <taxon>Actinomycetes</taxon>
        <taxon>Micrococcales</taxon>
        <taxon>Ruaniaceae</taxon>
        <taxon>Ruania</taxon>
    </lineage>
</organism>
<dbReference type="AlphaFoldDB" id="A0A7M1SSS4"/>
<proteinExistence type="predicted"/>